<dbReference type="RefSeq" id="WP_014296699.1">
    <property type="nucleotide sequence ID" value="NC_016751.1"/>
</dbReference>
<comment type="similarity">
    <text evidence="1">Belongs to the bacterial sugar transferase family.</text>
</comment>
<name>H2J8E4_MARPK</name>
<dbReference type="HOGENOM" id="CLU_024920_0_0_0"/>
<evidence type="ECO:0000259" key="3">
    <source>
        <dbReference type="Pfam" id="PF02397"/>
    </source>
</evidence>
<dbReference type="PANTHER" id="PTHR30576">
    <property type="entry name" value="COLANIC BIOSYNTHESIS UDP-GLUCOSE LIPID CARRIER TRANSFERASE"/>
    <property type="match status" value="1"/>
</dbReference>
<feature type="transmembrane region" description="Helical" evidence="2">
    <location>
        <begin position="87"/>
        <end position="109"/>
    </location>
</feature>
<feature type="domain" description="Bacterial sugar transferase" evidence="3">
    <location>
        <begin position="253"/>
        <end position="434"/>
    </location>
</feature>
<gene>
    <name evidence="4" type="ordered locus">Marpi_1223</name>
</gene>
<feature type="transmembrane region" description="Helical" evidence="2">
    <location>
        <begin position="12"/>
        <end position="37"/>
    </location>
</feature>
<evidence type="ECO:0000256" key="1">
    <source>
        <dbReference type="ARBA" id="ARBA00006464"/>
    </source>
</evidence>
<sequence length="440" mass="52379">MKKLPKIIDILILFLINVFLLKYSYFFSAFISLFLFLGFYAFRTYELDTMNSLNESIIRIFSGFMMGSMMLLVFYPFFENQMCRYTFIYNLLFSIVIFPLIHKIEYILYEKHVSPKKYLVIGKKNEIGHILDEIQQKTLNKLQFIDYINPSPIKLEELVNDGFSKKEKSRIEKIINFTYRNNQTKYDAIIVTDPKLEKIVKDKLEEYKKAGIPIEYLPNIAEKYLKRIPLEVIERFEYYYSVIFDEEKESPAKRIVDVTFGIMLSILFFPINLIFSILIFLEDGRPIIFKQERVGKNEKIFILKKLRSLKNTKIDPDNPNKKIDQSVLKVGKIIRKFRIDESMQFINVIQGTMSLVGPRPEMIEFHEKMKKQIPYYLYRLKTNPGITGWAQINYKHTTTLEDYIKKTEYDLYYIKNRSSLLDFRIMLLTLETMLGMRGAR</sequence>
<dbReference type="eggNOG" id="COG2148">
    <property type="taxonomic scope" value="Bacteria"/>
</dbReference>
<proteinExistence type="inferred from homology"/>
<protein>
    <submittedName>
        <fullName evidence="4">Glycosyl transferase possibly involved in lipopolysaccharide synthesis</fullName>
    </submittedName>
</protein>
<dbReference type="EMBL" id="CP003257">
    <property type="protein sequence ID" value="AEX85628.1"/>
    <property type="molecule type" value="Genomic_DNA"/>
</dbReference>
<dbReference type="Pfam" id="PF02397">
    <property type="entry name" value="Bac_transf"/>
    <property type="match status" value="1"/>
</dbReference>
<evidence type="ECO:0000256" key="2">
    <source>
        <dbReference type="SAM" id="Phobius"/>
    </source>
</evidence>
<reference evidence="5" key="2">
    <citation type="submission" date="2012-01" db="EMBL/GenBank/DDBJ databases">
        <title>Complete sequence of chromosome of Marinitoga piezophila KA3.</title>
        <authorList>
            <person name="Lucas S."/>
            <person name="Han J."/>
            <person name="Lapidus A."/>
            <person name="Cheng J.-F."/>
            <person name="Goodwin L."/>
            <person name="Pitluck S."/>
            <person name="Peters L."/>
            <person name="Mikhailova N."/>
            <person name="Teshima H."/>
            <person name="Detter J.C."/>
            <person name="Han C."/>
            <person name="Tapia R."/>
            <person name="Land M."/>
            <person name="Hauser L."/>
            <person name="Kyrpides N."/>
            <person name="Ivanova N."/>
            <person name="Pagani I."/>
            <person name="Jebbar M."/>
            <person name="Vannier P."/>
            <person name="Oger P."/>
            <person name="Cario A."/>
            <person name="Bartlett D."/>
            <person name="Noll K.M."/>
            <person name="Woyke T."/>
        </authorList>
    </citation>
    <scope>NUCLEOTIDE SEQUENCE [LARGE SCALE GENOMIC DNA]</scope>
    <source>
        <strain evidence="5">DSM 14283 / JCM 11233 / KA3</strain>
    </source>
</reference>
<keyword evidence="2" id="KW-1133">Transmembrane helix</keyword>
<keyword evidence="4" id="KW-0808">Transferase</keyword>
<reference evidence="4 5" key="1">
    <citation type="journal article" date="2012" name="J. Bacteriol.">
        <title>Complete Genome Sequence of the Thermophilic, Piezophilic, Heterotrophic Bacterium Marinitoga piezophila KA3.</title>
        <authorList>
            <person name="Lucas S."/>
            <person name="Han J."/>
            <person name="Lapidus A."/>
            <person name="Cheng J.F."/>
            <person name="Goodwin L.A."/>
            <person name="Pitluck S."/>
            <person name="Peters L."/>
            <person name="Mikhailova N."/>
            <person name="Teshima H."/>
            <person name="Detter J.C."/>
            <person name="Han C."/>
            <person name="Tapia R."/>
            <person name="Land M."/>
            <person name="Hauser L."/>
            <person name="Kyrpides N.C."/>
            <person name="Ivanova N."/>
            <person name="Pagani I."/>
            <person name="Vannier P."/>
            <person name="Oger P."/>
            <person name="Bartlett D.H."/>
            <person name="Noll K.M."/>
            <person name="Woyke T."/>
            <person name="Jebbar M."/>
        </authorList>
    </citation>
    <scope>NUCLEOTIDE SEQUENCE [LARGE SCALE GENOMIC DNA]</scope>
    <source>
        <strain evidence="5">DSM 14283 / JCM 11233 / KA3</strain>
    </source>
</reference>
<keyword evidence="5" id="KW-1185">Reference proteome</keyword>
<organism evidence="4 5">
    <name type="scientific">Marinitoga piezophila (strain DSM 14283 / JCM 11233 / KA3)</name>
    <dbReference type="NCBI Taxonomy" id="443254"/>
    <lineage>
        <taxon>Bacteria</taxon>
        <taxon>Thermotogati</taxon>
        <taxon>Thermotogota</taxon>
        <taxon>Thermotogae</taxon>
        <taxon>Petrotogales</taxon>
        <taxon>Petrotogaceae</taxon>
        <taxon>Marinitoga</taxon>
    </lineage>
</organism>
<keyword evidence="2" id="KW-0472">Membrane</keyword>
<accession>H2J8E4</accession>
<feature type="transmembrane region" description="Helical" evidence="2">
    <location>
        <begin position="258"/>
        <end position="281"/>
    </location>
</feature>
<dbReference type="KEGG" id="mpz:Marpi_1223"/>
<dbReference type="OrthoDB" id="9808602at2"/>
<evidence type="ECO:0000313" key="5">
    <source>
        <dbReference type="Proteomes" id="UP000007161"/>
    </source>
</evidence>
<dbReference type="STRING" id="443254.Marpi_1223"/>
<feature type="transmembrane region" description="Helical" evidence="2">
    <location>
        <begin position="57"/>
        <end position="75"/>
    </location>
</feature>
<dbReference type="GO" id="GO:0016780">
    <property type="term" value="F:phosphotransferase activity, for other substituted phosphate groups"/>
    <property type="evidence" value="ECO:0007669"/>
    <property type="project" value="TreeGrafter"/>
</dbReference>
<dbReference type="InterPro" id="IPR003362">
    <property type="entry name" value="Bact_transf"/>
</dbReference>
<dbReference type="Proteomes" id="UP000007161">
    <property type="component" value="Chromosome"/>
</dbReference>
<dbReference type="PANTHER" id="PTHR30576:SF0">
    <property type="entry name" value="UNDECAPRENYL-PHOSPHATE N-ACETYLGALACTOSAMINYL 1-PHOSPHATE TRANSFERASE-RELATED"/>
    <property type="match status" value="1"/>
</dbReference>
<keyword evidence="2" id="KW-0812">Transmembrane</keyword>
<evidence type="ECO:0000313" key="4">
    <source>
        <dbReference type="EMBL" id="AEX85628.1"/>
    </source>
</evidence>
<dbReference type="AlphaFoldDB" id="H2J8E4"/>